<dbReference type="AlphaFoldDB" id="A0A644SVX5"/>
<dbReference type="Pfam" id="PF13411">
    <property type="entry name" value="MerR_1"/>
    <property type="match status" value="1"/>
</dbReference>
<evidence type="ECO:0000256" key="3">
    <source>
        <dbReference type="ARBA" id="ARBA00023125"/>
    </source>
</evidence>
<organism evidence="6">
    <name type="scientific">bioreactor metagenome</name>
    <dbReference type="NCBI Taxonomy" id="1076179"/>
    <lineage>
        <taxon>unclassified sequences</taxon>
        <taxon>metagenomes</taxon>
        <taxon>ecological metagenomes</taxon>
    </lineage>
</organism>
<evidence type="ECO:0000259" key="5">
    <source>
        <dbReference type="PROSITE" id="PS50937"/>
    </source>
</evidence>
<sequence>MKTQDDSLKIGELSSMFGLTARTIRYYEELGLLKSNDRTEGIHRRYPGVNIIYLKRIQQLKGYGLSLGEIKEFFDLAERDPSGESCRDLLLTTYQKRIALEEKKILESRTKILELQERATVLQRLESFFFCPGEECPGCPGGGLCGESRGTEIPGTGR</sequence>
<proteinExistence type="predicted"/>
<dbReference type="InterPro" id="IPR009061">
    <property type="entry name" value="DNA-bd_dom_put_sf"/>
</dbReference>
<reference evidence="6" key="1">
    <citation type="submission" date="2019-08" db="EMBL/GenBank/DDBJ databases">
        <authorList>
            <person name="Kucharzyk K."/>
            <person name="Murdoch R.W."/>
            <person name="Higgins S."/>
            <person name="Loffler F."/>
        </authorList>
    </citation>
    <scope>NUCLEOTIDE SEQUENCE</scope>
</reference>
<keyword evidence="1" id="KW-0678">Repressor</keyword>
<accession>A0A644SVX5</accession>
<keyword evidence="4" id="KW-0804">Transcription</keyword>
<dbReference type="InterPro" id="IPR047057">
    <property type="entry name" value="MerR_fam"/>
</dbReference>
<protein>
    <submittedName>
        <fullName evidence="6">HTH-type transcriptional regulator HmrR</fullName>
    </submittedName>
</protein>
<dbReference type="SMART" id="SM00422">
    <property type="entry name" value="HTH_MERR"/>
    <property type="match status" value="1"/>
</dbReference>
<comment type="caution">
    <text evidence="6">The sequence shown here is derived from an EMBL/GenBank/DDBJ whole genome shotgun (WGS) entry which is preliminary data.</text>
</comment>
<dbReference type="InterPro" id="IPR000551">
    <property type="entry name" value="MerR-type_HTH_dom"/>
</dbReference>
<keyword evidence="2" id="KW-0805">Transcription regulation</keyword>
<dbReference type="PROSITE" id="PS50937">
    <property type="entry name" value="HTH_MERR_2"/>
    <property type="match status" value="1"/>
</dbReference>
<evidence type="ECO:0000256" key="2">
    <source>
        <dbReference type="ARBA" id="ARBA00023015"/>
    </source>
</evidence>
<gene>
    <name evidence="6" type="primary">hmrR_1</name>
    <name evidence="6" type="ORF">SDC9_04415</name>
</gene>
<dbReference type="EMBL" id="VSSQ01000008">
    <property type="protein sequence ID" value="MPL58869.1"/>
    <property type="molecule type" value="Genomic_DNA"/>
</dbReference>
<name>A0A644SVX5_9ZZZZ</name>
<keyword evidence="3" id="KW-0238">DNA-binding</keyword>
<dbReference type="GO" id="GO:0003700">
    <property type="term" value="F:DNA-binding transcription factor activity"/>
    <property type="evidence" value="ECO:0007669"/>
    <property type="project" value="InterPro"/>
</dbReference>
<feature type="domain" description="HTH merR-type" evidence="5">
    <location>
        <begin position="7"/>
        <end position="76"/>
    </location>
</feature>
<dbReference type="PANTHER" id="PTHR30204:SF69">
    <property type="entry name" value="MERR-FAMILY TRANSCRIPTIONAL REGULATOR"/>
    <property type="match status" value="1"/>
</dbReference>
<evidence type="ECO:0000256" key="1">
    <source>
        <dbReference type="ARBA" id="ARBA00022491"/>
    </source>
</evidence>
<evidence type="ECO:0000256" key="4">
    <source>
        <dbReference type="ARBA" id="ARBA00023163"/>
    </source>
</evidence>
<dbReference type="GO" id="GO:0003677">
    <property type="term" value="F:DNA binding"/>
    <property type="evidence" value="ECO:0007669"/>
    <property type="project" value="UniProtKB-KW"/>
</dbReference>
<dbReference type="SUPFAM" id="SSF46955">
    <property type="entry name" value="Putative DNA-binding domain"/>
    <property type="match status" value="1"/>
</dbReference>
<evidence type="ECO:0000313" key="6">
    <source>
        <dbReference type="EMBL" id="MPL58869.1"/>
    </source>
</evidence>
<dbReference type="Gene3D" id="1.10.1660.10">
    <property type="match status" value="1"/>
</dbReference>
<dbReference type="PANTHER" id="PTHR30204">
    <property type="entry name" value="REDOX-CYCLING DRUG-SENSING TRANSCRIPTIONAL ACTIVATOR SOXR"/>
    <property type="match status" value="1"/>
</dbReference>